<dbReference type="PANTHER" id="PTHR12318:SF0">
    <property type="entry name" value="ACYL-COENZYME A DIPHOSPHATASE NUDT19"/>
    <property type="match status" value="1"/>
</dbReference>
<protein>
    <recommendedName>
        <fullName evidence="8">Nudix hydrolase domain-containing protein</fullName>
    </recommendedName>
</protein>
<comment type="cofactor">
    <cofactor evidence="1">
        <name>Mn(2+)</name>
        <dbReference type="ChEBI" id="CHEBI:29035"/>
    </cofactor>
</comment>
<organism evidence="9 10">
    <name type="scientific">Zophobas morio</name>
    <dbReference type="NCBI Taxonomy" id="2755281"/>
    <lineage>
        <taxon>Eukaryota</taxon>
        <taxon>Metazoa</taxon>
        <taxon>Ecdysozoa</taxon>
        <taxon>Arthropoda</taxon>
        <taxon>Hexapoda</taxon>
        <taxon>Insecta</taxon>
        <taxon>Pterygota</taxon>
        <taxon>Neoptera</taxon>
        <taxon>Endopterygota</taxon>
        <taxon>Coleoptera</taxon>
        <taxon>Polyphaga</taxon>
        <taxon>Cucujiformia</taxon>
        <taxon>Tenebrionidae</taxon>
        <taxon>Zophobas</taxon>
    </lineage>
</organism>
<name>A0AA38M1W8_9CUCU</name>
<evidence type="ECO:0000256" key="6">
    <source>
        <dbReference type="ARBA" id="ARBA00022842"/>
    </source>
</evidence>
<evidence type="ECO:0000313" key="9">
    <source>
        <dbReference type="EMBL" id="KAJ3639999.1"/>
    </source>
</evidence>
<evidence type="ECO:0000259" key="8">
    <source>
        <dbReference type="PROSITE" id="PS51462"/>
    </source>
</evidence>
<proteinExistence type="inferred from homology"/>
<keyword evidence="10" id="KW-1185">Reference proteome</keyword>
<gene>
    <name evidence="9" type="ORF">Zmor_003325</name>
</gene>
<accession>A0AA38M1W8</accession>
<feature type="domain" description="Nudix hydrolase" evidence="8">
    <location>
        <begin position="7"/>
        <end position="242"/>
    </location>
</feature>
<evidence type="ECO:0000256" key="4">
    <source>
        <dbReference type="ARBA" id="ARBA00022723"/>
    </source>
</evidence>
<reference evidence="9" key="1">
    <citation type="journal article" date="2023" name="G3 (Bethesda)">
        <title>Whole genome assemblies of Zophobas morio and Tenebrio molitor.</title>
        <authorList>
            <person name="Kaur S."/>
            <person name="Stinson S.A."/>
            <person name="diCenzo G.C."/>
        </authorList>
    </citation>
    <scope>NUCLEOTIDE SEQUENCE</scope>
    <source>
        <strain evidence="9">QUZm001</strain>
    </source>
</reference>
<evidence type="ECO:0000256" key="7">
    <source>
        <dbReference type="ARBA" id="ARBA00023211"/>
    </source>
</evidence>
<evidence type="ECO:0000256" key="3">
    <source>
        <dbReference type="ARBA" id="ARBA00005582"/>
    </source>
</evidence>
<sequence length="345" mass="39840">MSAHLKVWRESASLILAAKAIFSQPSPFNYKVLCLKRSSKSKFMPDTYVFPGGNISKSDNTLDWLKLYEKFGFSKQAFDDLRPAENVPAVLQNDDENSLPRYLSFRICAIRETFEECGILMCKSPKINSDTVSQWASFIGGHEFIAWQQRVNDDPNEFLNMCKHFEIFPDVWALKNWSHWMTPASNKTHRFSAVFFIATTHQMPNVHGDDKEIQDLMWTTPDECLQMNSKGTVMLPVPQFYEMSRLKTVLDVNALSSFASNRARFGFETFWPYRIDTNNGVYTVLPGDDLYPKNMDKDFTEIPRLNELPESENKHRVLHKSAYSNLLEIENFSSACRHIVPMKSI</sequence>
<dbReference type="PANTHER" id="PTHR12318">
    <property type="entry name" value="TESTOSTERONE-REGULATED PROTEIN RP2"/>
    <property type="match status" value="1"/>
</dbReference>
<dbReference type="InterPro" id="IPR000086">
    <property type="entry name" value="NUDIX_hydrolase_dom"/>
</dbReference>
<dbReference type="PROSITE" id="PS51462">
    <property type="entry name" value="NUDIX"/>
    <property type="match status" value="1"/>
</dbReference>
<dbReference type="InterPro" id="IPR039121">
    <property type="entry name" value="NUDT19"/>
</dbReference>
<evidence type="ECO:0000256" key="2">
    <source>
        <dbReference type="ARBA" id="ARBA00001946"/>
    </source>
</evidence>
<evidence type="ECO:0000256" key="5">
    <source>
        <dbReference type="ARBA" id="ARBA00022801"/>
    </source>
</evidence>
<evidence type="ECO:0000313" key="10">
    <source>
        <dbReference type="Proteomes" id="UP001168821"/>
    </source>
</evidence>
<dbReference type="EMBL" id="JALNTZ010000010">
    <property type="protein sequence ID" value="KAJ3639999.1"/>
    <property type="molecule type" value="Genomic_DNA"/>
</dbReference>
<dbReference type="CDD" id="cd18870">
    <property type="entry name" value="NUDIX_AcylCoAdiphos_Nudt19"/>
    <property type="match status" value="1"/>
</dbReference>
<keyword evidence="6" id="KW-0460">Magnesium</keyword>
<keyword evidence="7" id="KW-0464">Manganese</keyword>
<dbReference type="InterPro" id="IPR015797">
    <property type="entry name" value="NUDIX_hydrolase-like_dom_sf"/>
</dbReference>
<dbReference type="AlphaFoldDB" id="A0AA38M1W8"/>
<dbReference type="GO" id="GO:0016818">
    <property type="term" value="F:hydrolase activity, acting on acid anhydrides, in phosphorus-containing anhydrides"/>
    <property type="evidence" value="ECO:0007669"/>
    <property type="project" value="InterPro"/>
</dbReference>
<evidence type="ECO:0000256" key="1">
    <source>
        <dbReference type="ARBA" id="ARBA00001936"/>
    </source>
</evidence>
<dbReference type="Gene3D" id="3.90.79.10">
    <property type="entry name" value="Nucleoside Triphosphate Pyrophosphohydrolase"/>
    <property type="match status" value="1"/>
</dbReference>
<comment type="caution">
    <text evidence="9">The sequence shown here is derived from an EMBL/GenBank/DDBJ whole genome shotgun (WGS) entry which is preliminary data.</text>
</comment>
<dbReference type="Proteomes" id="UP001168821">
    <property type="component" value="Unassembled WGS sequence"/>
</dbReference>
<dbReference type="SUPFAM" id="SSF55811">
    <property type="entry name" value="Nudix"/>
    <property type="match status" value="1"/>
</dbReference>
<dbReference type="GO" id="GO:0046872">
    <property type="term" value="F:metal ion binding"/>
    <property type="evidence" value="ECO:0007669"/>
    <property type="project" value="UniProtKB-KW"/>
</dbReference>
<keyword evidence="5" id="KW-0378">Hydrolase</keyword>
<dbReference type="GO" id="GO:0005739">
    <property type="term" value="C:mitochondrion"/>
    <property type="evidence" value="ECO:0007669"/>
    <property type="project" value="TreeGrafter"/>
</dbReference>
<comment type="cofactor">
    <cofactor evidence="2">
        <name>Mg(2+)</name>
        <dbReference type="ChEBI" id="CHEBI:18420"/>
    </cofactor>
</comment>
<comment type="similarity">
    <text evidence="3">Belongs to the Nudix hydrolase family.</text>
</comment>
<keyword evidence="4" id="KW-0479">Metal-binding</keyword>